<comment type="caution">
    <text evidence="1">The sequence shown here is derived from an EMBL/GenBank/DDBJ whole genome shotgun (WGS) entry which is preliminary data.</text>
</comment>
<evidence type="ECO:0000313" key="2">
    <source>
        <dbReference type="Proteomes" id="UP001241377"/>
    </source>
</evidence>
<gene>
    <name evidence="1" type="ORF">QFC19_007160</name>
</gene>
<dbReference type="EMBL" id="JASBWR010000093">
    <property type="protein sequence ID" value="KAJ9096506.1"/>
    <property type="molecule type" value="Genomic_DNA"/>
</dbReference>
<dbReference type="Proteomes" id="UP001241377">
    <property type="component" value="Unassembled WGS sequence"/>
</dbReference>
<protein>
    <submittedName>
        <fullName evidence="1">Uncharacterized protein</fullName>
    </submittedName>
</protein>
<organism evidence="1 2">
    <name type="scientific">Naganishia cerealis</name>
    <dbReference type="NCBI Taxonomy" id="610337"/>
    <lineage>
        <taxon>Eukaryota</taxon>
        <taxon>Fungi</taxon>
        <taxon>Dikarya</taxon>
        <taxon>Basidiomycota</taxon>
        <taxon>Agaricomycotina</taxon>
        <taxon>Tremellomycetes</taxon>
        <taxon>Filobasidiales</taxon>
        <taxon>Filobasidiaceae</taxon>
        <taxon>Naganishia</taxon>
    </lineage>
</organism>
<sequence length="1050" mass="119442">MELQLGQNPSAGQNGSKHNVPAIPHITSNMIPLSRILFFYAQNAYQRLTTTIENLSSTVDIETDPNRKRGFLSTIIDLRHDFIKLYTLVKWAANAKDVSKLIDLLNWLRQQEYFFDQLGFGLNELNRYSGAKLPNADIPTALEVLLEGRPQLPSYNLLHRDPILPQRTLQVIHDLNICLTARMVFEDTLPARFGDYLVKDGRIYFTVPREFEVSVTVGNDTIVESAEDYYKSPYYFIDFKFLFGVSSDGDTLIEDDSSGPSRMSDSIAHTLLPPPALRKLEHAANASLLAHGLEGLYNLLHRYSVAFKLYLLSRQLAHLCTISKWKGSVQYKYFDDRLMLVINYWSQQYLSRNWRSFIELGVTRSNSLGLRWFRNGHYQNHDIEVADRAGPSGGSVLSLDMILNVVANRHTESLIKQIYDQLVDVVGTESSSVTLFTPHQLLLSVAPKTLALFALNPLTGLFYFCEPSPLYSKCANRVNAPPPSAKSKTFVSETDTISHVVASIFQLRLDTFSQQIHNRLVTTEWIHNTIIKLSEVEIAKLGPGIMKPFGGSSTTKSSHSALQRLHFYRCKNWPSSWFLIILCSGTSFNTSWWVTRIKSVRGDWRIQWLRSLASNASSQKLDYNFFSSLSTRCSNLIIDHIVHEELEQRKVRFVNDVDESIGGLSSDNVKTEPGIKQETVNRGTSSSELYSLTIALYNDGTLLPIASSSTTIFLKITLMHHHNSTHMKLLLMGELRGIELSTTGEQGLSIFHKNGKRQFTLTDSVDLSGTMNNSATSAESKVLSNLFNSLNKLKQSIILVTILNEWNIEIVDYSADGISVHIDDIFGVLKIKLPQSDTGAAEMQRVPSFKTVSSGIEAEIQLVLTFINQYLSHPKDSCIVGLVQYLRCIAPVFRAISTVKKSMVELDKVPESRLVNNVRRLDFDVKFRELNYIQFVFYIKYTSANAPKRILKDKIVICLCFRVNKFAKRQLYLKMSLRDNANHKNLKHKKLFEMIFRAINDFEVSENLKRAELVKLNYEFLVDYKLADKLLTAVLQCFPRYVKDMRDIDR</sequence>
<reference evidence="1" key="1">
    <citation type="submission" date="2023-04" db="EMBL/GenBank/DDBJ databases">
        <title>Draft Genome sequencing of Naganishia species isolated from polar environments using Oxford Nanopore Technology.</title>
        <authorList>
            <person name="Leo P."/>
            <person name="Venkateswaran K."/>
        </authorList>
    </citation>
    <scope>NUCLEOTIDE SEQUENCE</scope>
    <source>
        <strain evidence="1">MNA-CCFEE 5261</strain>
    </source>
</reference>
<keyword evidence="2" id="KW-1185">Reference proteome</keyword>
<name>A0ACC2VD14_9TREE</name>
<proteinExistence type="predicted"/>
<accession>A0ACC2VD14</accession>
<evidence type="ECO:0000313" key="1">
    <source>
        <dbReference type="EMBL" id="KAJ9096506.1"/>
    </source>
</evidence>